<organism evidence="3 4">
    <name type="scientific">Cryomyces antarcticus</name>
    <dbReference type="NCBI Taxonomy" id="329879"/>
    <lineage>
        <taxon>Eukaryota</taxon>
        <taxon>Fungi</taxon>
        <taxon>Dikarya</taxon>
        <taxon>Ascomycota</taxon>
        <taxon>Pezizomycotina</taxon>
        <taxon>Dothideomycetes</taxon>
        <taxon>Dothideomycetes incertae sedis</taxon>
        <taxon>Cryomyces</taxon>
    </lineage>
</organism>
<reference evidence="3 4" key="1">
    <citation type="submission" date="2023-08" db="EMBL/GenBank/DDBJ databases">
        <title>Black Yeasts Isolated from many extreme environments.</title>
        <authorList>
            <person name="Coleine C."/>
            <person name="Stajich J.E."/>
            <person name="Selbmann L."/>
        </authorList>
    </citation>
    <scope>NUCLEOTIDE SEQUENCE [LARGE SCALE GENOMIC DNA]</scope>
    <source>
        <strain evidence="3 4">CCFEE 536</strain>
    </source>
</reference>
<dbReference type="Proteomes" id="UP001357485">
    <property type="component" value="Unassembled WGS sequence"/>
</dbReference>
<dbReference type="Gene3D" id="1.25.40.10">
    <property type="entry name" value="Tetratricopeptide repeat domain"/>
    <property type="match status" value="1"/>
</dbReference>
<accession>A0ABR0LQE8</accession>
<comment type="caution">
    <text evidence="3">The sequence shown here is derived from an EMBL/GenBank/DDBJ whole genome shotgun (WGS) entry which is preliminary data.</text>
</comment>
<sequence length="726" mass="82171">MTSKSNWKVNDLEEYIRSGKFKEGLSRCDTWLKKDPTNSGLLLCKATLLTQLGRTSESLEIYNVLCRRQPPITDVEQIKQIQYCVVGAKRAAGESLSSGEDIETLWQTAIKTRKDGRTLCEEWFKFCAITETWQDAQKALILLRKYAPKDPQYLATYIAVSQLLAEIDPSPTSRKMCGDLAYKFITLLVNKTPKDPKAPKPDMFIRSMEELRLLIRIYRKQDRRKELLAILESPHIGIASDVARHGWEFVQTKLELLEEEEMWAELLESCRTLLQEGDTRLEQHRVGDVLPLHPEGDDWAVWKRLVLSTTKLNSADSTEMTRHFIDGWTSTHPRSRNASMASLHLLKNGTTRPLHHQQTQEKGHPNMVIPKLESHPSSQMRPVGSLANGEQFPYSSSTASVPSKPPEASAQIATSLLDACVQHFSRFCKTPSCFEDLRNFVETLEREAQNAFRGHASSLGSEWQPSSASDESVYSQWLTVEMNSLKFDYLLCISGAQLDSKAIVEGFVSNCIGLYSMNISACATEPVTDASSGGEACLLAVMGLVKLHHFRSNEQDGSNKYLLQAACLLEHLLEHAEHSYQGKLILVHIYLSLGLGSLAMRWYHRLGLKEIQHDTLSHVLYTRMSSSHPFPVSRVGRSYLGDDETDPYVGMRKALKFHDGSSMKIAAIQSQVLEIKNYDQLYELRDLKVALEHSFTKRLMEEECRRIARLRGLVYEDAERKAASDV</sequence>
<protein>
    <submittedName>
        <fullName evidence="3">Uncharacterized protein</fullName>
    </submittedName>
</protein>
<comment type="similarity">
    <text evidence="1">Belongs to the MDM20/NAA25 family.</text>
</comment>
<dbReference type="SUPFAM" id="SSF48452">
    <property type="entry name" value="TPR-like"/>
    <property type="match status" value="1"/>
</dbReference>
<gene>
    <name evidence="3" type="ORF">LTR16_001138</name>
</gene>
<dbReference type="InterPro" id="IPR011990">
    <property type="entry name" value="TPR-like_helical_dom_sf"/>
</dbReference>
<evidence type="ECO:0000256" key="1">
    <source>
        <dbReference type="ARBA" id="ARBA00006298"/>
    </source>
</evidence>
<proteinExistence type="inferred from homology"/>
<dbReference type="PANTHER" id="PTHR22767">
    <property type="entry name" value="N-TERMINAL ACETYLTRANSFERASE-RELATED"/>
    <property type="match status" value="1"/>
</dbReference>
<dbReference type="InterPro" id="IPR019183">
    <property type="entry name" value="NAA25_NatB_aux_su"/>
</dbReference>
<feature type="region of interest" description="Disordered" evidence="2">
    <location>
        <begin position="352"/>
        <end position="406"/>
    </location>
</feature>
<evidence type="ECO:0000313" key="3">
    <source>
        <dbReference type="EMBL" id="KAK5201879.1"/>
    </source>
</evidence>
<evidence type="ECO:0000256" key="2">
    <source>
        <dbReference type="SAM" id="MobiDB-lite"/>
    </source>
</evidence>
<keyword evidence="4" id="KW-1185">Reference proteome</keyword>
<feature type="non-terminal residue" evidence="3">
    <location>
        <position position="726"/>
    </location>
</feature>
<dbReference type="EMBL" id="JAVRRA010016463">
    <property type="protein sequence ID" value="KAK5201879.1"/>
    <property type="molecule type" value="Genomic_DNA"/>
</dbReference>
<evidence type="ECO:0000313" key="4">
    <source>
        <dbReference type="Proteomes" id="UP001357485"/>
    </source>
</evidence>
<dbReference type="PANTHER" id="PTHR22767:SF3">
    <property type="entry name" value="N-ALPHA-ACETYLTRANSFERASE 25, NATB AUXILIARY SUBUNIT"/>
    <property type="match status" value="1"/>
</dbReference>
<dbReference type="Pfam" id="PF09797">
    <property type="entry name" value="NatB_MDM20"/>
    <property type="match status" value="1"/>
</dbReference>
<name>A0ABR0LQE8_9PEZI</name>